<feature type="transmembrane region" description="Helical" evidence="7">
    <location>
        <begin position="12"/>
        <end position="32"/>
    </location>
</feature>
<evidence type="ECO:0000256" key="4">
    <source>
        <dbReference type="ARBA" id="ARBA00022989"/>
    </source>
</evidence>
<feature type="transmembrane region" description="Helical" evidence="7">
    <location>
        <begin position="244"/>
        <end position="263"/>
    </location>
</feature>
<feature type="transmembrane region" description="Helical" evidence="7">
    <location>
        <begin position="89"/>
        <end position="118"/>
    </location>
</feature>
<accession>A0ABQ6CTB6</accession>
<dbReference type="PANTHER" id="PTHR30213:SF0">
    <property type="entry name" value="UPF0761 MEMBRANE PROTEIN YIHY"/>
    <property type="match status" value="1"/>
</dbReference>
<evidence type="ECO:0000256" key="2">
    <source>
        <dbReference type="ARBA" id="ARBA00022475"/>
    </source>
</evidence>
<evidence type="ECO:0008006" key="10">
    <source>
        <dbReference type="Google" id="ProtNLM"/>
    </source>
</evidence>
<evidence type="ECO:0000256" key="6">
    <source>
        <dbReference type="SAM" id="MobiDB-lite"/>
    </source>
</evidence>
<comment type="subcellular location">
    <subcellularLocation>
        <location evidence="1">Cell membrane</location>
        <topology evidence="1">Multi-pass membrane protein</topology>
    </subcellularLocation>
</comment>
<evidence type="ECO:0000256" key="5">
    <source>
        <dbReference type="ARBA" id="ARBA00023136"/>
    </source>
</evidence>
<evidence type="ECO:0000256" key="1">
    <source>
        <dbReference type="ARBA" id="ARBA00004651"/>
    </source>
</evidence>
<keyword evidence="2" id="KW-1003">Cell membrane</keyword>
<dbReference type="InterPro" id="IPR017039">
    <property type="entry name" value="Virul_fac_BrkB"/>
</dbReference>
<feature type="region of interest" description="Disordered" evidence="6">
    <location>
        <begin position="344"/>
        <end position="369"/>
    </location>
</feature>
<sequence length="369" mass="39442">MVRSEGEANPGFTRTAFSFILLGALLLATGFITPKKDTIGSPQITPKPAVGAETDVDRSKSAASPAELGGAGLRDVILRTYTEVQNDRLIIVAGGIAFYGLLAIFPGIAAIVSIYGLFAHADTMREHLQQLSFLLPPDAFSIVDDQIRRVVAQGQGELGVKFVLGLLFALWSVNSGMKGLIDGLNVAYEEKEKRSFLTLNFLSLGMTVVSLLCIVVLIAVVAALPAVFDATLDSHAAVVGLNVLRWPLMLALFVVGLSLLYRFGPSRQHAKWRWISPGAAFAALAIIFISLALSWYLSNLADYNKTYGSLGAVIGLLIWMWLCACSILIGAELNAEMEHQTAKDASTAAPKPMGRRGSELADTIGHPAG</sequence>
<evidence type="ECO:0000256" key="3">
    <source>
        <dbReference type="ARBA" id="ARBA00022692"/>
    </source>
</evidence>
<keyword evidence="9" id="KW-1185">Reference proteome</keyword>
<dbReference type="Pfam" id="PF03631">
    <property type="entry name" value="Virul_fac_BrkB"/>
    <property type="match status" value="1"/>
</dbReference>
<protein>
    <recommendedName>
        <fullName evidence="10">YihY/virulence factor BrkB family protein</fullName>
    </recommendedName>
</protein>
<keyword evidence="3 7" id="KW-0812">Transmembrane</keyword>
<keyword evidence="4 7" id="KW-1133">Transmembrane helix</keyword>
<feature type="transmembrane region" description="Helical" evidence="7">
    <location>
        <begin position="309"/>
        <end position="331"/>
    </location>
</feature>
<dbReference type="EMBL" id="BSPC01000055">
    <property type="protein sequence ID" value="GLS21974.1"/>
    <property type="molecule type" value="Genomic_DNA"/>
</dbReference>
<name>A0ABQ6CTB6_9HYPH</name>
<evidence type="ECO:0000313" key="8">
    <source>
        <dbReference type="EMBL" id="GLS21974.1"/>
    </source>
</evidence>
<evidence type="ECO:0000313" key="9">
    <source>
        <dbReference type="Proteomes" id="UP001156882"/>
    </source>
</evidence>
<dbReference type="RefSeq" id="WP_284314978.1">
    <property type="nucleotide sequence ID" value="NZ_BSPC01000055.1"/>
</dbReference>
<feature type="transmembrane region" description="Helical" evidence="7">
    <location>
        <begin position="201"/>
        <end position="224"/>
    </location>
</feature>
<dbReference type="Proteomes" id="UP001156882">
    <property type="component" value="Unassembled WGS sequence"/>
</dbReference>
<dbReference type="NCBIfam" id="TIGR00765">
    <property type="entry name" value="yihY_not_rbn"/>
    <property type="match status" value="1"/>
</dbReference>
<reference evidence="9" key="1">
    <citation type="journal article" date="2019" name="Int. J. Syst. Evol. Microbiol.">
        <title>The Global Catalogue of Microorganisms (GCM) 10K type strain sequencing project: providing services to taxonomists for standard genome sequencing and annotation.</title>
        <authorList>
            <consortium name="The Broad Institute Genomics Platform"/>
            <consortium name="The Broad Institute Genome Sequencing Center for Infectious Disease"/>
            <person name="Wu L."/>
            <person name="Ma J."/>
        </authorList>
    </citation>
    <scope>NUCLEOTIDE SEQUENCE [LARGE SCALE GENOMIC DNA]</scope>
    <source>
        <strain evidence="9">NBRC 101365</strain>
    </source>
</reference>
<dbReference type="PANTHER" id="PTHR30213">
    <property type="entry name" value="INNER MEMBRANE PROTEIN YHJD"/>
    <property type="match status" value="1"/>
</dbReference>
<evidence type="ECO:0000256" key="7">
    <source>
        <dbReference type="SAM" id="Phobius"/>
    </source>
</evidence>
<proteinExistence type="predicted"/>
<comment type="caution">
    <text evidence="8">The sequence shown here is derived from an EMBL/GenBank/DDBJ whole genome shotgun (WGS) entry which is preliminary data.</text>
</comment>
<organism evidence="8 9">
    <name type="scientific">Labrys miyagiensis</name>
    <dbReference type="NCBI Taxonomy" id="346912"/>
    <lineage>
        <taxon>Bacteria</taxon>
        <taxon>Pseudomonadati</taxon>
        <taxon>Pseudomonadota</taxon>
        <taxon>Alphaproteobacteria</taxon>
        <taxon>Hyphomicrobiales</taxon>
        <taxon>Xanthobacteraceae</taxon>
        <taxon>Labrys</taxon>
    </lineage>
</organism>
<gene>
    <name evidence="8" type="ORF">GCM10007874_49910</name>
</gene>
<keyword evidence="5 7" id="KW-0472">Membrane</keyword>
<feature type="region of interest" description="Disordered" evidence="6">
    <location>
        <begin position="42"/>
        <end position="67"/>
    </location>
</feature>
<feature type="transmembrane region" description="Helical" evidence="7">
    <location>
        <begin position="275"/>
        <end position="297"/>
    </location>
</feature>